<accession>A0A8T0FH28</accession>
<comment type="caution">
    <text evidence="2">The sequence shown here is derived from an EMBL/GenBank/DDBJ whole genome shotgun (WGS) entry which is preliminary data.</text>
</comment>
<reference evidence="2" key="1">
    <citation type="journal article" date="2020" name="bioRxiv">
        <title>Chromosome-level reference genome of the European wasp spider Argiope bruennichi: a resource for studies on range expansion and evolutionary adaptation.</title>
        <authorList>
            <person name="Sheffer M.M."/>
            <person name="Hoppe A."/>
            <person name="Krehenwinkel H."/>
            <person name="Uhl G."/>
            <person name="Kuss A.W."/>
            <person name="Jensen L."/>
            <person name="Jensen C."/>
            <person name="Gillespie R.G."/>
            <person name="Hoff K.J."/>
            <person name="Prost S."/>
        </authorList>
    </citation>
    <scope>NUCLEOTIDE SEQUENCE</scope>
</reference>
<evidence type="ECO:0000313" key="3">
    <source>
        <dbReference type="Proteomes" id="UP000807504"/>
    </source>
</evidence>
<keyword evidence="3" id="KW-1185">Reference proteome</keyword>
<feature type="compositionally biased region" description="Basic and acidic residues" evidence="1">
    <location>
        <begin position="1"/>
        <end position="25"/>
    </location>
</feature>
<protein>
    <submittedName>
        <fullName evidence="2">Uncharacterized protein</fullName>
    </submittedName>
</protein>
<sequence length="74" mass="8114">MGFRPARDEREARDAKDWSRMDRGGCCRMQKKRDAGGGTWSREGKSNRGGGGLEQRAVPVPPDIPHESGNNGNC</sequence>
<evidence type="ECO:0000256" key="1">
    <source>
        <dbReference type="SAM" id="MobiDB-lite"/>
    </source>
</evidence>
<reference evidence="2" key="2">
    <citation type="submission" date="2020-06" db="EMBL/GenBank/DDBJ databases">
        <authorList>
            <person name="Sheffer M."/>
        </authorList>
    </citation>
    <scope>NUCLEOTIDE SEQUENCE</scope>
</reference>
<dbReference type="AlphaFoldDB" id="A0A8T0FH28"/>
<gene>
    <name evidence="2" type="ORF">HNY73_005587</name>
</gene>
<dbReference type="EMBL" id="JABXBU010000011">
    <property type="protein sequence ID" value="KAF8790587.1"/>
    <property type="molecule type" value="Genomic_DNA"/>
</dbReference>
<feature type="region of interest" description="Disordered" evidence="1">
    <location>
        <begin position="1"/>
        <end position="74"/>
    </location>
</feature>
<organism evidence="2 3">
    <name type="scientific">Argiope bruennichi</name>
    <name type="common">Wasp spider</name>
    <name type="synonym">Aranea bruennichi</name>
    <dbReference type="NCBI Taxonomy" id="94029"/>
    <lineage>
        <taxon>Eukaryota</taxon>
        <taxon>Metazoa</taxon>
        <taxon>Ecdysozoa</taxon>
        <taxon>Arthropoda</taxon>
        <taxon>Chelicerata</taxon>
        <taxon>Arachnida</taxon>
        <taxon>Araneae</taxon>
        <taxon>Araneomorphae</taxon>
        <taxon>Entelegynae</taxon>
        <taxon>Araneoidea</taxon>
        <taxon>Araneidae</taxon>
        <taxon>Argiope</taxon>
    </lineage>
</organism>
<evidence type="ECO:0000313" key="2">
    <source>
        <dbReference type="EMBL" id="KAF8790587.1"/>
    </source>
</evidence>
<name>A0A8T0FH28_ARGBR</name>
<proteinExistence type="predicted"/>
<dbReference type="Proteomes" id="UP000807504">
    <property type="component" value="Unassembled WGS sequence"/>
</dbReference>